<dbReference type="EMBL" id="ABEE02000016">
    <property type="protein sequence ID" value="EDP24337.1"/>
    <property type="molecule type" value="Genomic_DNA"/>
</dbReference>
<evidence type="ECO:0000313" key="1">
    <source>
        <dbReference type="EMBL" id="EDP24337.1"/>
    </source>
</evidence>
<comment type="caution">
    <text evidence="1">The sequence shown here is derived from an EMBL/GenBank/DDBJ whole genome shotgun (WGS) entry which is preliminary data.</text>
</comment>
<evidence type="ECO:0000313" key="2">
    <source>
        <dbReference type="Proteomes" id="UP000003162"/>
    </source>
</evidence>
<reference evidence="1 2" key="2">
    <citation type="submission" date="2007-09" db="EMBL/GenBank/DDBJ databases">
        <authorList>
            <person name="Fulton L."/>
            <person name="Clifton S."/>
            <person name="Fulton B."/>
            <person name="Xu J."/>
            <person name="Minx P."/>
            <person name="Pepin K.H."/>
            <person name="Johnson M."/>
            <person name="Thiruvilangam P."/>
            <person name="Bhonagiri V."/>
            <person name="Nash W.E."/>
            <person name="Mardis E.R."/>
            <person name="Wilson R.K."/>
        </authorList>
    </citation>
    <scope>NUCLEOTIDE SEQUENCE [LARGE SCALE GENOMIC DNA]</scope>
    <source>
        <strain evidence="1 2">ATCC 33270</strain>
    </source>
</reference>
<dbReference type="Proteomes" id="UP000003162">
    <property type="component" value="Unassembled WGS sequence"/>
</dbReference>
<dbReference type="HOGENOM" id="CLU_2634871_0_0_9"/>
<proteinExistence type="predicted"/>
<reference evidence="1 2" key="1">
    <citation type="submission" date="2007-09" db="EMBL/GenBank/DDBJ databases">
        <title>Draft genome sequence of Peptostreptococcus micros (ATCC 33270).</title>
        <authorList>
            <person name="Sudarsanam P."/>
            <person name="Ley R."/>
            <person name="Guruge J."/>
            <person name="Turnbaugh P.J."/>
            <person name="Mahowald M."/>
            <person name="Liep D."/>
            <person name="Gordon J."/>
        </authorList>
    </citation>
    <scope>NUCLEOTIDE SEQUENCE [LARGE SCALE GENOMIC DNA]</scope>
    <source>
        <strain evidence="1 2">ATCC 33270</strain>
    </source>
</reference>
<protein>
    <submittedName>
        <fullName evidence="1">Uncharacterized protein</fullName>
    </submittedName>
</protein>
<dbReference type="AlphaFoldDB" id="A8SLA3"/>
<organism evidence="1 2">
    <name type="scientific">Parvimonas micra ATCC 33270</name>
    <dbReference type="NCBI Taxonomy" id="411465"/>
    <lineage>
        <taxon>Bacteria</taxon>
        <taxon>Bacillati</taxon>
        <taxon>Bacillota</taxon>
        <taxon>Tissierellia</taxon>
        <taxon>Tissierellales</taxon>
        <taxon>Peptoniphilaceae</taxon>
        <taxon>Parvimonas</taxon>
    </lineage>
</organism>
<gene>
    <name evidence="1" type="ORF">PEPMIC_00919</name>
</gene>
<sequence>MDILGFVLWITFIKMWDNFQFFVGNWEKFVYFNIINKNLTLPRCFASGGCPRTLLLRNKKIVNKIFFKKYFKKLCFF</sequence>
<name>A8SLA3_9FIRM</name>
<accession>A8SLA3</accession>